<feature type="non-terminal residue" evidence="1">
    <location>
        <position position="1"/>
    </location>
</feature>
<dbReference type="Proteomes" id="UP000053989">
    <property type="component" value="Unassembled WGS sequence"/>
</dbReference>
<dbReference type="AlphaFoldDB" id="A0A0C3D8H6"/>
<dbReference type="OrthoDB" id="2692546at2759"/>
<keyword evidence="2" id="KW-1185">Reference proteome</keyword>
<dbReference type="EMBL" id="KN822202">
    <property type="protein sequence ID" value="KIM52694.1"/>
    <property type="molecule type" value="Genomic_DNA"/>
</dbReference>
<name>A0A0C3D8H6_9AGAM</name>
<dbReference type="InParanoid" id="A0A0C3D8H6"/>
<gene>
    <name evidence="1" type="ORF">SCLCIDRAFT_140556</name>
</gene>
<sequence>ESDPENFLQDQKWHYGRKTGNGALCNHIHNHHLSLYLDETEKNGWAVLINPICNALTNGHMIVTLHEALQKPGVTLKKLPPVPGHRSTNLPSHMSLEAGLPLFTISTLHQYLIKFIVANDQVCISILTFCHAMAK</sequence>
<evidence type="ECO:0000313" key="1">
    <source>
        <dbReference type="EMBL" id="KIM52694.1"/>
    </source>
</evidence>
<reference evidence="2" key="2">
    <citation type="submission" date="2015-01" db="EMBL/GenBank/DDBJ databases">
        <title>Evolutionary Origins and Diversification of the Mycorrhizal Mutualists.</title>
        <authorList>
            <consortium name="DOE Joint Genome Institute"/>
            <consortium name="Mycorrhizal Genomics Consortium"/>
            <person name="Kohler A."/>
            <person name="Kuo A."/>
            <person name="Nagy L.G."/>
            <person name="Floudas D."/>
            <person name="Copeland A."/>
            <person name="Barry K.W."/>
            <person name="Cichocki N."/>
            <person name="Veneault-Fourrey C."/>
            <person name="LaButti K."/>
            <person name="Lindquist E.A."/>
            <person name="Lipzen A."/>
            <person name="Lundell T."/>
            <person name="Morin E."/>
            <person name="Murat C."/>
            <person name="Riley R."/>
            <person name="Ohm R."/>
            <person name="Sun H."/>
            <person name="Tunlid A."/>
            <person name="Henrissat B."/>
            <person name="Grigoriev I.V."/>
            <person name="Hibbett D.S."/>
            <person name="Martin F."/>
        </authorList>
    </citation>
    <scope>NUCLEOTIDE SEQUENCE [LARGE SCALE GENOMIC DNA]</scope>
    <source>
        <strain evidence="2">Foug A</strain>
    </source>
</reference>
<evidence type="ECO:0000313" key="2">
    <source>
        <dbReference type="Proteomes" id="UP000053989"/>
    </source>
</evidence>
<accession>A0A0C3D8H6</accession>
<proteinExistence type="predicted"/>
<dbReference type="HOGENOM" id="CLU_072868_2_0_1"/>
<reference evidence="1 2" key="1">
    <citation type="submission" date="2014-04" db="EMBL/GenBank/DDBJ databases">
        <authorList>
            <consortium name="DOE Joint Genome Institute"/>
            <person name="Kuo A."/>
            <person name="Kohler A."/>
            <person name="Nagy L.G."/>
            <person name="Floudas D."/>
            <person name="Copeland A."/>
            <person name="Barry K.W."/>
            <person name="Cichocki N."/>
            <person name="Veneault-Fourrey C."/>
            <person name="LaButti K."/>
            <person name="Lindquist E.A."/>
            <person name="Lipzen A."/>
            <person name="Lundell T."/>
            <person name="Morin E."/>
            <person name="Murat C."/>
            <person name="Sun H."/>
            <person name="Tunlid A."/>
            <person name="Henrissat B."/>
            <person name="Grigoriev I.V."/>
            <person name="Hibbett D.S."/>
            <person name="Martin F."/>
            <person name="Nordberg H.P."/>
            <person name="Cantor M.N."/>
            <person name="Hua S.X."/>
        </authorList>
    </citation>
    <scope>NUCLEOTIDE SEQUENCE [LARGE SCALE GENOMIC DNA]</scope>
    <source>
        <strain evidence="1 2">Foug A</strain>
    </source>
</reference>
<protein>
    <submittedName>
        <fullName evidence="1">Uncharacterized protein</fullName>
    </submittedName>
</protein>
<organism evidence="1 2">
    <name type="scientific">Scleroderma citrinum Foug A</name>
    <dbReference type="NCBI Taxonomy" id="1036808"/>
    <lineage>
        <taxon>Eukaryota</taxon>
        <taxon>Fungi</taxon>
        <taxon>Dikarya</taxon>
        <taxon>Basidiomycota</taxon>
        <taxon>Agaricomycotina</taxon>
        <taxon>Agaricomycetes</taxon>
        <taxon>Agaricomycetidae</taxon>
        <taxon>Boletales</taxon>
        <taxon>Sclerodermatineae</taxon>
        <taxon>Sclerodermataceae</taxon>
        <taxon>Scleroderma</taxon>
    </lineage>
</organism>